<dbReference type="AlphaFoldDB" id="A0A1I5HYF8"/>
<gene>
    <name evidence="2" type="ORF">SAMN04489757_13634</name>
</gene>
<accession>A0A1I5HYF8</accession>
<evidence type="ECO:0000313" key="3">
    <source>
        <dbReference type="Proteomes" id="UP000198806"/>
    </source>
</evidence>
<organism evidence="2 3">
    <name type="scientific">Anaerocolumna aminovalerica</name>
    <dbReference type="NCBI Taxonomy" id="1527"/>
    <lineage>
        <taxon>Bacteria</taxon>
        <taxon>Bacillati</taxon>
        <taxon>Bacillota</taxon>
        <taxon>Clostridia</taxon>
        <taxon>Lachnospirales</taxon>
        <taxon>Lachnospiraceae</taxon>
        <taxon>Anaerocolumna</taxon>
    </lineage>
</organism>
<feature type="domain" description="DUF6591" evidence="1">
    <location>
        <begin position="65"/>
        <end position="160"/>
    </location>
</feature>
<dbReference type="PROSITE" id="PS51257">
    <property type="entry name" value="PROKAR_LIPOPROTEIN"/>
    <property type="match status" value="1"/>
</dbReference>
<dbReference type="Proteomes" id="UP000198806">
    <property type="component" value="Unassembled WGS sequence"/>
</dbReference>
<dbReference type="EMBL" id="FOWD01000036">
    <property type="protein sequence ID" value="SFO53020.1"/>
    <property type="molecule type" value="Genomic_DNA"/>
</dbReference>
<sequence length="163" mass="17895">MKRIVLIVVFAALLIFLAGCKKNVEEEVSESIAESFMEDSGNGDMDMGGTVVVKNEDGSEVSYGSTQWPTSDLVKDVPVCKSGLITGTVDSEEYSTIYMEEVKEKDALEYLRELKQKFSHNSYEVEADDIISYGGENSNGIAVVIYYDISSESISISVSKVTE</sequence>
<dbReference type="RefSeq" id="WP_091687911.1">
    <property type="nucleotide sequence ID" value="NZ_BAABFM010000061.1"/>
</dbReference>
<evidence type="ECO:0000259" key="1">
    <source>
        <dbReference type="Pfam" id="PF20234"/>
    </source>
</evidence>
<name>A0A1I5HYF8_9FIRM</name>
<reference evidence="2 3" key="1">
    <citation type="submission" date="2016-10" db="EMBL/GenBank/DDBJ databases">
        <authorList>
            <person name="de Groot N.N."/>
        </authorList>
    </citation>
    <scope>NUCLEOTIDE SEQUENCE [LARGE SCALE GENOMIC DNA]</scope>
    <source>
        <strain evidence="2 3">DSM 1283</strain>
    </source>
</reference>
<dbReference type="STRING" id="1527.SAMN04489757_13634"/>
<proteinExistence type="predicted"/>
<protein>
    <recommendedName>
        <fullName evidence="1">DUF6591 domain-containing protein</fullName>
    </recommendedName>
</protein>
<dbReference type="InterPro" id="IPR046526">
    <property type="entry name" value="DUF6591"/>
</dbReference>
<dbReference type="Pfam" id="PF20234">
    <property type="entry name" value="DUF6591"/>
    <property type="match status" value="1"/>
</dbReference>
<dbReference type="OrthoDB" id="1777375at2"/>
<evidence type="ECO:0000313" key="2">
    <source>
        <dbReference type="EMBL" id="SFO53020.1"/>
    </source>
</evidence>
<keyword evidence="3" id="KW-1185">Reference proteome</keyword>